<dbReference type="AlphaFoldDB" id="I4IVK0"/>
<comment type="caution">
    <text evidence="15">The sequence shown here is derived from an EMBL/GenBank/DDBJ whole genome shotgun (WGS) entry which is preliminary data.</text>
</comment>
<dbReference type="NCBIfam" id="NF010623">
    <property type="entry name" value="PRK14016.1"/>
    <property type="match status" value="1"/>
</dbReference>
<proteinExistence type="inferred from homology"/>
<dbReference type="EC" id="6.3.2.30" evidence="4"/>
<comment type="similarity">
    <text evidence="2">In the C-terminal section; belongs to the MurCDEF family.</text>
</comment>
<dbReference type="GO" id="GO:0071160">
    <property type="term" value="F:cyanophycin synthetase activity (L-aspartate-adding)"/>
    <property type="evidence" value="ECO:0007669"/>
    <property type="project" value="UniProtKB-EC"/>
</dbReference>
<comment type="catalytic activity">
    <reaction evidence="11">
        <text>[L-4-(L-arginin-2-N-yl)aspartate](n)-L-aspartate + L-arginine + ATP = [L-4-(L-arginin-2-N-yl)aspartate](n+1) + ADP + phosphate + H(+)</text>
        <dbReference type="Rhea" id="RHEA:23888"/>
        <dbReference type="Rhea" id="RHEA-COMP:13732"/>
        <dbReference type="Rhea" id="RHEA-COMP:13733"/>
        <dbReference type="ChEBI" id="CHEBI:15378"/>
        <dbReference type="ChEBI" id="CHEBI:30616"/>
        <dbReference type="ChEBI" id="CHEBI:32682"/>
        <dbReference type="ChEBI" id="CHEBI:43474"/>
        <dbReference type="ChEBI" id="CHEBI:137986"/>
        <dbReference type="ChEBI" id="CHEBI:137990"/>
        <dbReference type="ChEBI" id="CHEBI:456216"/>
        <dbReference type="EC" id="6.3.2.30"/>
    </reaction>
</comment>
<dbReference type="Gene3D" id="3.30.470.20">
    <property type="entry name" value="ATP-grasp fold, B domain"/>
    <property type="match status" value="1"/>
</dbReference>
<comment type="function">
    <text evidence="1">Catalyzes the ATP-dependent polymerization of arginine and aspartate to multi-L-arginyl-poly-L-aspartic acid (cyanophycin; a water-insoluble reserve polymer).</text>
</comment>
<dbReference type="InterPro" id="IPR036615">
    <property type="entry name" value="Mur_ligase_C_dom_sf"/>
</dbReference>
<dbReference type="EMBL" id="CAIQ01000337">
    <property type="protein sequence ID" value="CCI38324.1"/>
    <property type="molecule type" value="Genomic_DNA"/>
</dbReference>
<dbReference type="Pfam" id="PF08443">
    <property type="entry name" value="RimK"/>
    <property type="match status" value="1"/>
</dbReference>
<evidence type="ECO:0000256" key="4">
    <source>
        <dbReference type="ARBA" id="ARBA00012968"/>
    </source>
</evidence>
<evidence type="ECO:0000256" key="12">
    <source>
        <dbReference type="ARBA" id="ARBA00048425"/>
    </source>
</evidence>
<evidence type="ECO:0000256" key="2">
    <source>
        <dbReference type="ARBA" id="ARBA00009060"/>
    </source>
</evidence>
<dbReference type="SUPFAM" id="SSF53244">
    <property type="entry name" value="MurD-like peptide ligases, peptide-binding domain"/>
    <property type="match status" value="1"/>
</dbReference>
<dbReference type="InterPro" id="IPR013221">
    <property type="entry name" value="Mur_ligase_cen"/>
</dbReference>
<dbReference type="PANTHER" id="PTHR23135:SF18">
    <property type="entry name" value="CYANOPHYCIN SYNTHETASE"/>
    <property type="match status" value="1"/>
</dbReference>
<dbReference type="PROSITE" id="PS50975">
    <property type="entry name" value="ATP_GRASP"/>
    <property type="match status" value="1"/>
</dbReference>
<dbReference type="InterPro" id="IPR036565">
    <property type="entry name" value="Mur-like_cat_sf"/>
</dbReference>
<dbReference type="SUPFAM" id="SSF53623">
    <property type="entry name" value="MurD-like peptide ligases, catalytic domain"/>
    <property type="match status" value="1"/>
</dbReference>
<evidence type="ECO:0000256" key="8">
    <source>
        <dbReference type="ARBA" id="ARBA00022741"/>
    </source>
</evidence>
<dbReference type="Gene3D" id="3.90.190.20">
    <property type="entry name" value="Mur ligase, C-terminal domain"/>
    <property type="match status" value="1"/>
</dbReference>
<dbReference type="SUPFAM" id="SSF56059">
    <property type="entry name" value="Glutathione synthetase ATP-binding domain-like"/>
    <property type="match status" value="1"/>
</dbReference>
<dbReference type="GO" id="GO:0071161">
    <property type="term" value="F:cyanophycin synthetase activity (L-arginine-adding)"/>
    <property type="evidence" value="ECO:0007669"/>
    <property type="project" value="UniProtKB-EC"/>
</dbReference>
<gene>
    <name evidence="15" type="primary">cphA</name>
    <name evidence="15" type="ORF">MICAK_4010010</name>
</gene>
<dbReference type="InterPro" id="IPR044019">
    <property type="entry name" value="Cyanophycin_syn_N"/>
</dbReference>
<evidence type="ECO:0000259" key="14">
    <source>
        <dbReference type="PROSITE" id="PS50975"/>
    </source>
</evidence>
<evidence type="ECO:0000256" key="13">
    <source>
        <dbReference type="PROSITE-ProRule" id="PRU00409"/>
    </source>
</evidence>
<dbReference type="Pfam" id="PF02875">
    <property type="entry name" value="Mur_ligase_C"/>
    <property type="match status" value="1"/>
</dbReference>
<name>I4IVK0_MICAE</name>
<comment type="subunit">
    <text evidence="3">Homodimer.</text>
</comment>
<comment type="catalytic activity">
    <reaction evidence="12">
        <text>[L-4-(L-arginin-2-N-yl)aspartate](n) + L-aspartate + ATP = [L-4-(L-arginin-2-N-yl)aspartate](n)-L-aspartate + ADP + phosphate + H(+)</text>
        <dbReference type="Rhea" id="RHEA:13277"/>
        <dbReference type="Rhea" id="RHEA-COMP:13728"/>
        <dbReference type="Rhea" id="RHEA-COMP:13733"/>
        <dbReference type="ChEBI" id="CHEBI:15378"/>
        <dbReference type="ChEBI" id="CHEBI:29991"/>
        <dbReference type="ChEBI" id="CHEBI:30616"/>
        <dbReference type="ChEBI" id="CHEBI:43474"/>
        <dbReference type="ChEBI" id="CHEBI:137986"/>
        <dbReference type="ChEBI" id="CHEBI:137990"/>
        <dbReference type="ChEBI" id="CHEBI:456216"/>
        <dbReference type="EC" id="6.3.2.29"/>
    </reaction>
</comment>
<dbReference type="InterPro" id="IPR004101">
    <property type="entry name" value="Mur_ligase_C"/>
</dbReference>
<evidence type="ECO:0000313" key="16">
    <source>
        <dbReference type="Proteomes" id="UP000004047"/>
    </source>
</evidence>
<evidence type="ECO:0000256" key="9">
    <source>
        <dbReference type="ARBA" id="ARBA00022840"/>
    </source>
</evidence>
<keyword evidence="7 15" id="KW-0436">Ligase</keyword>
<evidence type="ECO:0000256" key="11">
    <source>
        <dbReference type="ARBA" id="ARBA00048094"/>
    </source>
</evidence>
<protein>
    <recommendedName>
        <fullName evidence="6">Cyanophycin synthetase</fullName>
        <ecNumber evidence="5">6.3.2.29</ecNumber>
        <ecNumber evidence="4">6.3.2.30</ecNumber>
    </recommendedName>
    <alternativeName>
        <fullName evidence="10">Cyanophycin synthase</fullName>
    </alternativeName>
</protein>
<dbReference type="GO" id="GO:0046872">
    <property type="term" value="F:metal ion binding"/>
    <property type="evidence" value="ECO:0007669"/>
    <property type="project" value="InterPro"/>
</dbReference>
<dbReference type="InterPro" id="IPR011810">
    <property type="entry name" value="Cya_phycin_syn"/>
</dbReference>
<dbReference type="RefSeq" id="WP_002804175.1">
    <property type="nucleotide sequence ID" value="NZ_HE974200.1"/>
</dbReference>
<evidence type="ECO:0000256" key="3">
    <source>
        <dbReference type="ARBA" id="ARBA00011738"/>
    </source>
</evidence>
<dbReference type="PANTHER" id="PTHR23135">
    <property type="entry name" value="MUR LIGASE FAMILY MEMBER"/>
    <property type="match status" value="1"/>
</dbReference>
<dbReference type="EC" id="6.3.2.29" evidence="5"/>
<feature type="domain" description="ATP-grasp" evidence="14">
    <location>
        <begin position="224"/>
        <end position="480"/>
    </location>
</feature>
<sequence length="877" mass="95013">MKILRTQTLRGPNYWSIRRDKLIVMRLDLEDLAEKPSNEIPGFYEGLIDVLPSLVEHYCSPGYRGGFFERVRTGTYMGHIIEHIALELQELAGTPVGFGRTRGTSTPGVYNVVFEYVEEQAGRYAGRAAVRLCQSIVDTGTYPKQELAQDLADLRDLCNNASLGPSTETIVKEAQARNIPWLLLSARAMVQLGYGVHQKRIQATLSSFSGILAVELACDKEGTKTILKDGGIPVPRGTVIQYLDELSAAIEEVGGFPIVIKPLDGNHGRGISIDVKTQQEAEEAYDLASAASKTRSVIVERYYKGSDHRILVINGKVAAVAERIPAHVVGDGRSTIEELIEITNQDPNRGDGHANVLTKITIDKTALNVLEKQGYELTSILPQGAIAYLRATANLSTGGIAVDRTDEIHPENVWIAQRVAKLIGLDIAGIDVVTDDIRKPLKEVDGVIVEVNAAPGFRMHVAPSRGLPRNIAAPVIDMLFPPGTPSRVPILAITGTNGKTTTSRLISHICRQTGKVVGFTTTDGVYIDDYLVEKGDNTGPYSASMILKDPTVEIAVLETARGGILRSGLAFNQCDVGVVLNVAADHLGIGDIDTIEQMAKVKSVVAEVVSAEGYAVLNADDPLTASMAEKVKGRVAYFSMSPDNPIIHDHIRRGGMAAIYENGYLSILEGEWTLRIEEAVNIPVTMQGMAPFMIANALAACLATFVQGIDIELIRQGVRTFKPSVAQTPGRMNLFDLGHHHALIDYAHNPAGYEAVGGFVGNWSGEKVGVVGGPGDRRDDDLILLGKLSAQMFDRIIVKEDNDTRGRRRGEVADLILRGISQENASLRPEVILDETEALEKALSTVSEGGLVVIFPESVTQAIDLIEKHRPLTDNQG</sequence>
<dbReference type="Gene3D" id="3.30.1490.20">
    <property type="entry name" value="ATP-grasp fold, A domain"/>
    <property type="match status" value="1"/>
</dbReference>
<organism evidence="15 16">
    <name type="scientific">Microcystis aeruginosa PCC 9701</name>
    <dbReference type="NCBI Taxonomy" id="721123"/>
    <lineage>
        <taxon>Bacteria</taxon>
        <taxon>Bacillati</taxon>
        <taxon>Cyanobacteriota</taxon>
        <taxon>Cyanophyceae</taxon>
        <taxon>Oscillatoriophycideae</taxon>
        <taxon>Chroococcales</taxon>
        <taxon>Microcystaceae</taxon>
        <taxon>Microcystis</taxon>
    </lineage>
</organism>
<accession>I4IVK0</accession>
<evidence type="ECO:0000256" key="5">
    <source>
        <dbReference type="ARBA" id="ARBA00013005"/>
    </source>
</evidence>
<evidence type="ECO:0000256" key="6">
    <source>
        <dbReference type="ARBA" id="ARBA00022036"/>
    </source>
</evidence>
<evidence type="ECO:0000256" key="10">
    <source>
        <dbReference type="ARBA" id="ARBA00031353"/>
    </source>
</evidence>
<evidence type="ECO:0000256" key="1">
    <source>
        <dbReference type="ARBA" id="ARBA00003184"/>
    </source>
</evidence>
<dbReference type="InterPro" id="IPR013815">
    <property type="entry name" value="ATP_grasp_subdomain_1"/>
</dbReference>
<dbReference type="Pfam" id="PF18921">
    <property type="entry name" value="Cyanophycin_syn"/>
    <property type="match status" value="1"/>
</dbReference>
<dbReference type="InterPro" id="IPR011761">
    <property type="entry name" value="ATP-grasp"/>
</dbReference>
<dbReference type="GO" id="GO:0005524">
    <property type="term" value="F:ATP binding"/>
    <property type="evidence" value="ECO:0007669"/>
    <property type="project" value="UniProtKB-UniRule"/>
</dbReference>
<dbReference type="Gene3D" id="3.40.1190.10">
    <property type="entry name" value="Mur-like, catalytic domain"/>
    <property type="match status" value="1"/>
</dbReference>
<dbReference type="InterPro" id="IPR013651">
    <property type="entry name" value="ATP-grasp_RimK-type"/>
</dbReference>
<dbReference type="NCBIfam" id="TIGR02068">
    <property type="entry name" value="cya_phycin_syn"/>
    <property type="match status" value="1"/>
</dbReference>
<reference evidence="15 16" key="1">
    <citation type="submission" date="2012-04" db="EMBL/GenBank/DDBJ databases">
        <authorList>
            <person name="Genoscope - CEA"/>
        </authorList>
    </citation>
    <scope>NUCLEOTIDE SEQUENCE [LARGE SCALE GENOMIC DNA]</scope>
    <source>
        <strain evidence="15 16">9701</strain>
    </source>
</reference>
<keyword evidence="8 13" id="KW-0547">Nucleotide-binding</keyword>
<keyword evidence="9 13" id="KW-0067">ATP-binding</keyword>
<dbReference type="HOGENOM" id="CLU_016806_0_0_3"/>
<dbReference type="Proteomes" id="UP000004047">
    <property type="component" value="Unassembled WGS sequence"/>
</dbReference>
<evidence type="ECO:0000313" key="15">
    <source>
        <dbReference type="EMBL" id="CCI38324.1"/>
    </source>
</evidence>
<dbReference type="Pfam" id="PF08245">
    <property type="entry name" value="Mur_ligase_M"/>
    <property type="match status" value="1"/>
</dbReference>
<evidence type="ECO:0000256" key="7">
    <source>
        <dbReference type="ARBA" id="ARBA00022598"/>
    </source>
</evidence>